<proteinExistence type="predicted"/>
<dbReference type="RefSeq" id="WP_037048076.1">
    <property type="nucleotide sequence ID" value="NZ_BAAAUZ010000029.1"/>
</dbReference>
<evidence type="ECO:0000313" key="2">
    <source>
        <dbReference type="Proteomes" id="UP001143463"/>
    </source>
</evidence>
<dbReference type="EMBL" id="BSFQ01000014">
    <property type="protein sequence ID" value="GLL12502.1"/>
    <property type="molecule type" value="Genomic_DNA"/>
</dbReference>
<name>A0A9W6L3X4_9PSEU</name>
<dbReference type="AlphaFoldDB" id="A0A9W6L3X4"/>
<comment type="caution">
    <text evidence="1">The sequence shown here is derived from an EMBL/GenBank/DDBJ whole genome shotgun (WGS) entry which is preliminary data.</text>
</comment>
<reference evidence="1" key="1">
    <citation type="journal article" date="2014" name="Int. J. Syst. Evol. Microbiol.">
        <title>Complete genome sequence of Corynebacterium casei LMG S-19264T (=DSM 44701T), isolated from a smear-ripened cheese.</title>
        <authorList>
            <consortium name="US DOE Joint Genome Institute (JGI-PGF)"/>
            <person name="Walter F."/>
            <person name="Albersmeier A."/>
            <person name="Kalinowski J."/>
            <person name="Ruckert C."/>
        </authorList>
    </citation>
    <scope>NUCLEOTIDE SEQUENCE</scope>
    <source>
        <strain evidence="1">VKM Ac-1069</strain>
    </source>
</reference>
<keyword evidence="2" id="KW-1185">Reference proteome</keyword>
<accession>A0A9W6L3X4</accession>
<gene>
    <name evidence="1" type="ORF">GCM10017577_36430</name>
</gene>
<evidence type="ECO:0000313" key="1">
    <source>
        <dbReference type="EMBL" id="GLL12502.1"/>
    </source>
</evidence>
<protein>
    <submittedName>
        <fullName evidence="1">Uncharacterized protein</fullName>
    </submittedName>
</protein>
<organism evidence="1 2">
    <name type="scientific">Pseudonocardia halophobica</name>
    <dbReference type="NCBI Taxonomy" id="29401"/>
    <lineage>
        <taxon>Bacteria</taxon>
        <taxon>Bacillati</taxon>
        <taxon>Actinomycetota</taxon>
        <taxon>Actinomycetes</taxon>
        <taxon>Pseudonocardiales</taxon>
        <taxon>Pseudonocardiaceae</taxon>
        <taxon>Pseudonocardia</taxon>
    </lineage>
</organism>
<dbReference type="Proteomes" id="UP001143463">
    <property type="component" value="Unassembled WGS sequence"/>
</dbReference>
<sequence>MRETPVGPLEEQFRALAGGGRFPPLGELAAVNVRHGLPFALHGVPDLLQRPAWRLLARLHGRRHR</sequence>
<reference evidence="1" key="2">
    <citation type="submission" date="2023-01" db="EMBL/GenBank/DDBJ databases">
        <authorList>
            <person name="Sun Q."/>
            <person name="Evtushenko L."/>
        </authorList>
    </citation>
    <scope>NUCLEOTIDE SEQUENCE</scope>
    <source>
        <strain evidence="1">VKM Ac-1069</strain>
    </source>
</reference>